<gene>
    <name evidence="1" type="ORF">C7H09_02760</name>
</gene>
<sequence>MGMLFHCPDTHAAQRLAGTPQTPQPHPARLTIGIDIDSLARLLRARQLHVEDISCNDPASKAMIRQLLLAVALNP</sequence>
<evidence type="ECO:0000313" key="1">
    <source>
        <dbReference type="EMBL" id="PSF13541.1"/>
    </source>
</evidence>
<keyword evidence="2" id="KW-1185">Reference proteome</keyword>
<dbReference type="RefSeq" id="WP_106761103.1">
    <property type="nucleotide sequence ID" value="NZ_PXNP01000009.1"/>
</dbReference>
<name>A0A2T1KTY5_9GAMM</name>
<dbReference type="Proteomes" id="UP000239866">
    <property type="component" value="Unassembled WGS sequence"/>
</dbReference>
<protein>
    <submittedName>
        <fullName evidence="1">Uncharacterized protein</fullName>
    </submittedName>
</protein>
<comment type="caution">
    <text evidence="1">The sequence shown here is derived from an EMBL/GenBank/DDBJ whole genome shotgun (WGS) entry which is preliminary data.</text>
</comment>
<proteinExistence type="predicted"/>
<dbReference type="AlphaFoldDB" id="A0A2T1KTY5"/>
<evidence type="ECO:0000313" key="2">
    <source>
        <dbReference type="Proteomes" id="UP000239866"/>
    </source>
</evidence>
<reference evidence="1 2" key="1">
    <citation type="submission" date="2018-03" db="EMBL/GenBank/DDBJ databases">
        <title>Marinobacter brunus sp. nov., a marine bacterium of Gamma-proteobacteria isolated from the surface seawater of the South China Sea.</title>
        <authorList>
            <person name="Cheng H."/>
            <person name="Wu Y.-H."/>
            <person name="Xamxidin M."/>
            <person name="Xu X.-W."/>
        </authorList>
    </citation>
    <scope>NUCLEOTIDE SEQUENCE [LARGE SCALE GENOMIC DNA]</scope>
    <source>
        <strain evidence="1 2">NH169-3</strain>
    </source>
</reference>
<dbReference type="OrthoDB" id="6371255at2"/>
<organism evidence="1 2">
    <name type="scientific">Marinobacter fuscus</name>
    <dbReference type="NCBI Taxonomy" id="2109942"/>
    <lineage>
        <taxon>Bacteria</taxon>
        <taxon>Pseudomonadati</taxon>
        <taxon>Pseudomonadota</taxon>
        <taxon>Gammaproteobacteria</taxon>
        <taxon>Pseudomonadales</taxon>
        <taxon>Marinobacteraceae</taxon>
        <taxon>Marinobacter</taxon>
    </lineage>
</organism>
<accession>A0A2T1KTY5</accession>
<dbReference type="EMBL" id="PXNP01000009">
    <property type="protein sequence ID" value="PSF13541.1"/>
    <property type="molecule type" value="Genomic_DNA"/>
</dbReference>